<dbReference type="Pfam" id="PF09349">
    <property type="entry name" value="OHCU_decarbox"/>
    <property type="match status" value="1"/>
</dbReference>
<evidence type="ECO:0000256" key="2">
    <source>
        <dbReference type="ARBA" id="ARBA00001163"/>
    </source>
</evidence>
<feature type="domain" description="Transthyretin/hydroxyisourate hydrolase" evidence="8">
    <location>
        <begin position="181"/>
        <end position="295"/>
    </location>
</feature>
<dbReference type="Gene3D" id="1.10.3330.10">
    <property type="entry name" value="Oxo-4-hydroxy-4-carboxy-5-ureidoimidazoline decarboxylase"/>
    <property type="match status" value="1"/>
</dbReference>
<dbReference type="eggNOG" id="COG2351">
    <property type="taxonomic scope" value="Bacteria"/>
</dbReference>
<dbReference type="Pfam" id="PF00576">
    <property type="entry name" value="Transthyretin"/>
    <property type="match status" value="1"/>
</dbReference>
<dbReference type="AlphaFoldDB" id="E2PWY8"/>
<evidence type="ECO:0000256" key="4">
    <source>
        <dbReference type="ARBA" id="ARBA00022631"/>
    </source>
</evidence>
<dbReference type="Proteomes" id="UP000002357">
    <property type="component" value="Chromosome"/>
</dbReference>
<evidence type="ECO:0000256" key="5">
    <source>
        <dbReference type="ARBA" id="ARBA00022793"/>
    </source>
</evidence>
<evidence type="ECO:0000256" key="6">
    <source>
        <dbReference type="ARBA" id="ARBA00022801"/>
    </source>
</evidence>
<keyword evidence="7" id="KW-0456">Lyase</keyword>
<dbReference type="PANTHER" id="PTHR43466">
    <property type="entry name" value="2-OXO-4-HYDROXY-4-CARBOXY-5-UREIDOIMIDAZOLINE DECARBOXYLASE-RELATED"/>
    <property type="match status" value="1"/>
</dbReference>
<keyword evidence="4" id="KW-0659">Purine metabolism</keyword>
<dbReference type="GO" id="GO:0033971">
    <property type="term" value="F:hydroxyisourate hydrolase activity"/>
    <property type="evidence" value="ECO:0007669"/>
    <property type="project" value="UniProtKB-EC"/>
</dbReference>
<keyword evidence="11" id="KW-1185">Reference proteome</keyword>
<dbReference type="STRING" id="1901.BB341_03995"/>
<dbReference type="InterPro" id="IPR017595">
    <property type="entry name" value="OHCU_decarboxylase-2"/>
</dbReference>
<dbReference type="InterPro" id="IPR036778">
    <property type="entry name" value="OHCU_decarboxylase_sf"/>
</dbReference>
<dbReference type="NCBIfam" id="TIGR02962">
    <property type="entry name" value="hdxy_isourate"/>
    <property type="match status" value="1"/>
</dbReference>
<keyword evidence="6" id="KW-0378">Hydrolase</keyword>
<proteinExistence type="predicted"/>
<dbReference type="NCBIfam" id="TIGR03180">
    <property type="entry name" value="UraD_2"/>
    <property type="match status" value="1"/>
</dbReference>
<dbReference type="PANTHER" id="PTHR43466:SF1">
    <property type="entry name" value="2-OXO-4-HYDROXY-4-CARBOXY-5-UREIDOIMIDAZOLINE DECARBOXYLASE-RELATED"/>
    <property type="match status" value="1"/>
</dbReference>
<dbReference type="GO" id="GO:0006144">
    <property type="term" value="P:purine nucleobase metabolic process"/>
    <property type="evidence" value="ECO:0007669"/>
    <property type="project" value="UniProtKB-KW"/>
</dbReference>
<comment type="catalytic activity">
    <reaction evidence="1">
        <text>5-hydroxyisourate + H2O = 5-hydroxy-2-oxo-4-ureido-2,5-dihydro-1H-imidazole-5-carboxylate + H(+)</text>
        <dbReference type="Rhea" id="RHEA:23736"/>
        <dbReference type="ChEBI" id="CHEBI:15377"/>
        <dbReference type="ChEBI" id="CHEBI:15378"/>
        <dbReference type="ChEBI" id="CHEBI:18072"/>
        <dbReference type="ChEBI" id="CHEBI:58639"/>
        <dbReference type="EC" id="3.5.2.17"/>
    </reaction>
</comment>
<dbReference type="NCBIfam" id="NF010372">
    <property type="entry name" value="PRK13798.1"/>
    <property type="match status" value="1"/>
</dbReference>
<dbReference type="SUPFAM" id="SSF158694">
    <property type="entry name" value="UraD-Like"/>
    <property type="match status" value="1"/>
</dbReference>
<evidence type="ECO:0000313" key="10">
    <source>
        <dbReference type="EMBL" id="EFG10065.1"/>
    </source>
</evidence>
<dbReference type="OrthoDB" id="5243781at2"/>
<evidence type="ECO:0000256" key="1">
    <source>
        <dbReference type="ARBA" id="ARBA00001043"/>
    </source>
</evidence>
<protein>
    <submittedName>
        <fullName evidence="10">Putative OHCU decarboxylase</fullName>
    </submittedName>
</protein>
<dbReference type="PROSITE" id="PS00768">
    <property type="entry name" value="TRANSTHYRETIN_1"/>
    <property type="match status" value="1"/>
</dbReference>
<evidence type="ECO:0000259" key="9">
    <source>
        <dbReference type="Pfam" id="PF09349"/>
    </source>
</evidence>
<dbReference type="InterPro" id="IPR036817">
    <property type="entry name" value="Transthyretin/HIU_hydrolase_sf"/>
</dbReference>
<gene>
    <name evidence="10" type="ORF">SCLAV_4992</name>
</gene>
<dbReference type="InterPro" id="IPR018020">
    <property type="entry name" value="OHCU_decarboxylase"/>
</dbReference>
<evidence type="ECO:0000256" key="7">
    <source>
        <dbReference type="ARBA" id="ARBA00023239"/>
    </source>
</evidence>
<dbReference type="GO" id="GO:0019628">
    <property type="term" value="P:urate catabolic process"/>
    <property type="evidence" value="ECO:0007669"/>
    <property type="project" value="TreeGrafter"/>
</dbReference>
<evidence type="ECO:0000313" key="11">
    <source>
        <dbReference type="Proteomes" id="UP000002357"/>
    </source>
</evidence>
<comment type="pathway">
    <text evidence="3">Purine metabolism; urate degradation; (S)-allantoin from urate: step 3/3.</text>
</comment>
<reference evidence="10 11" key="1">
    <citation type="journal article" date="2010" name="Genome Biol. Evol.">
        <title>The sequence of a 1.8-mb bacterial linear plasmid reveals a rich evolutionary reservoir of secondary metabolic pathways.</title>
        <authorList>
            <person name="Medema M.H."/>
            <person name="Trefzer A."/>
            <person name="Kovalchuk A."/>
            <person name="van den Berg M."/>
            <person name="Mueller U."/>
            <person name="Heijne W."/>
            <person name="Wu L."/>
            <person name="Alam M.T."/>
            <person name="Ronning C.M."/>
            <person name="Nierman W.C."/>
            <person name="Bovenberg R.A.L."/>
            <person name="Breitling R."/>
            <person name="Takano E."/>
        </authorList>
    </citation>
    <scope>NUCLEOTIDE SEQUENCE [LARGE SCALE GENOMIC DNA]</scope>
    <source>
        <strain evidence="11">ATCC 27064 / DSM 738 / JCM 4710 / NBRC 13307 / NCIMB 12785 / NRRL 3585 / VKM Ac-602</strain>
    </source>
</reference>
<dbReference type="SUPFAM" id="SSF49472">
    <property type="entry name" value="Transthyretin (synonym: prealbumin)"/>
    <property type="match status" value="1"/>
</dbReference>
<dbReference type="GO" id="GO:0051997">
    <property type="term" value="F:2-oxo-4-hydroxy-4-carboxy-5-ureidoimidazoline decarboxylase activity"/>
    <property type="evidence" value="ECO:0007669"/>
    <property type="project" value="UniProtKB-EC"/>
</dbReference>
<organism evidence="10 11">
    <name type="scientific">Streptomyces clavuligerus</name>
    <dbReference type="NCBI Taxonomy" id="1901"/>
    <lineage>
        <taxon>Bacteria</taxon>
        <taxon>Bacillati</taxon>
        <taxon>Actinomycetota</taxon>
        <taxon>Actinomycetes</taxon>
        <taxon>Kitasatosporales</taxon>
        <taxon>Streptomycetaceae</taxon>
        <taxon>Streptomyces</taxon>
    </lineage>
</organism>
<dbReference type="Gene3D" id="2.60.40.180">
    <property type="entry name" value="Transthyretin/hydroxyisourate hydrolase domain"/>
    <property type="match status" value="1"/>
</dbReference>
<sequence>MTGPPRPPAPPDGPAPGLARLNAASDADALAALGEICASRAWARLLLARRPYPDTEALLAAADAALAELTPDDLAEALAGHAPIGAPRPGDPVSAREQHGMTGADAALRDEMRTLNEEYRRRFGQVFLIRAIGLTGEEMRDALRARLGHPPEREREAVRAELGGINRARLTRLARPPTASVSTHVLDTSAGRPAPGVPVTLSVRRGDDGPWTPLGTSATDADGRCRDLPHPPGDTTQIRLDFRTADHLAARAGEAALGAARAFFPEVSVVCAVEPGEHYHVPLLLNPFGYCVYRGS</sequence>
<dbReference type="InterPro" id="IPR023418">
    <property type="entry name" value="Thyroxine_BS"/>
</dbReference>
<comment type="catalytic activity">
    <reaction evidence="2">
        <text>5-hydroxy-2-oxo-4-ureido-2,5-dihydro-1H-imidazole-5-carboxylate + H(+) = (S)-allantoin + CO2</text>
        <dbReference type="Rhea" id="RHEA:26301"/>
        <dbReference type="ChEBI" id="CHEBI:15378"/>
        <dbReference type="ChEBI" id="CHEBI:15678"/>
        <dbReference type="ChEBI" id="CHEBI:16526"/>
        <dbReference type="ChEBI" id="CHEBI:58639"/>
        <dbReference type="EC" id="4.1.1.97"/>
    </reaction>
</comment>
<dbReference type="eggNOG" id="COG3195">
    <property type="taxonomic scope" value="Bacteria"/>
</dbReference>
<dbReference type="InterPro" id="IPR014306">
    <property type="entry name" value="Hydroxyisourate_hydrolase"/>
</dbReference>
<dbReference type="GeneID" id="93728574"/>
<evidence type="ECO:0000256" key="3">
    <source>
        <dbReference type="ARBA" id="ARBA00004754"/>
    </source>
</evidence>
<dbReference type="InterPro" id="IPR023416">
    <property type="entry name" value="Transthyretin/HIU_hydrolase_d"/>
</dbReference>
<evidence type="ECO:0000259" key="8">
    <source>
        <dbReference type="Pfam" id="PF00576"/>
    </source>
</evidence>
<name>E2PWY8_STRCL</name>
<feature type="domain" description="Oxo-4-hydroxy-4-carboxy-5-ureidoimidazoline decarboxylase" evidence="9">
    <location>
        <begin position="22"/>
        <end position="170"/>
    </location>
</feature>
<accession>E2PWY8</accession>
<dbReference type="RefSeq" id="WP_003962307.1">
    <property type="nucleotide sequence ID" value="NZ_CM000913.1"/>
</dbReference>
<keyword evidence="5" id="KW-0210">Decarboxylase</keyword>
<dbReference type="EMBL" id="CM000913">
    <property type="protein sequence ID" value="EFG10065.1"/>
    <property type="molecule type" value="Genomic_DNA"/>
</dbReference>
<dbReference type="CDD" id="cd05822">
    <property type="entry name" value="TLP_HIUase"/>
    <property type="match status" value="1"/>
</dbReference>